<sequence length="41" mass="4373">SQTAAEARKTDNPALLQAILDRLTAPTKGTQGELILQPRGK</sequence>
<organism evidence="1">
    <name type="scientific">marine sediment metagenome</name>
    <dbReference type="NCBI Taxonomy" id="412755"/>
    <lineage>
        <taxon>unclassified sequences</taxon>
        <taxon>metagenomes</taxon>
        <taxon>ecological metagenomes</taxon>
    </lineage>
</organism>
<dbReference type="AlphaFoldDB" id="A0A0F9I381"/>
<evidence type="ECO:0000313" key="1">
    <source>
        <dbReference type="EMBL" id="KKL88320.1"/>
    </source>
</evidence>
<proteinExistence type="predicted"/>
<protein>
    <submittedName>
        <fullName evidence="1">Uncharacterized protein</fullName>
    </submittedName>
</protein>
<name>A0A0F9I381_9ZZZZ</name>
<gene>
    <name evidence="1" type="ORF">LCGC14_1925880</name>
</gene>
<accession>A0A0F9I381</accession>
<comment type="caution">
    <text evidence="1">The sequence shown here is derived from an EMBL/GenBank/DDBJ whole genome shotgun (WGS) entry which is preliminary data.</text>
</comment>
<feature type="non-terminal residue" evidence="1">
    <location>
        <position position="1"/>
    </location>
</feature>
<reference evidence="1" key="1">
    <citation type="journal article" date="2015" name="Nature">
        <title>Complex archaea that bridge the gap between prokaryotes and eukaryotes.</title>
        <authorList>
            <person name="Spang A."/>
            <person name="Saw J.H."/>
            <person name="Jorgensen S.L."/>
            <person name="Zaremba-Niedzwiedzka K."/>
            <person name="Martijn J."/>
            <person name="Lind A.E."/>
            <person name="van Eijk R."/>
            <person name="Schleper C."/>
            <person name="Guy L."/>
            <person name="Ettema T.J."/>
        </authorList>
    </citation>
    <scope>NUCLEOTIDE SEQUENCE</scope>
</reference>
<dbReference type="EMBL" id="LAZR01020598">
    <property type="protein sequence ID" value="KKL88320.1"/>
    <property type="molecule type" value="Genomic_DNA"/>
</dbReference>